<evidence type="ECO:0000313" key="3">
    <source>
        <dbReference type="Proteomes" id="UP001610563"/>
    </source>
</evidence>
<dbReference type="Proteomes" id="UP001610563">
    <property type="component" value="Unassembled WGS sequence"/>
</dbReference>
<evidence type="ECO:0000313" key="2">
    <source>
        <dbReference type="EMBL" id="KAL2786326.1"/>
    </source>
</evidence>
<name>A0ABR4FSU8_9EURO</name>
<reference evidence="2 3" key="1">
    <citation type="submission" date="2024-07" db="EMBL/GenBank/DDBJ databases">
        <title>Section-level genome sequencing and comparative genomics of Aspergillus sections Usti and Cavernicolus.</title>
        <authorList>
            <consortium name="Lawrence Berkeley National Laboratory"/>
            <person name="Nybo J.L."/>
            <person name="Vesth T.C."/>
            <person name="Theobald S."/>
            <person name="Frisvad J.C."/>
            <person name="Larsen T.O."/>
            <person name="Kjaerboelling I."/>
            <person name="Rothschild-Mancinelli K."/>
            <person name="Lyhne E.K."/>
            <person name="Kogle M.E."/>
            <person name="Barry K."/>
            <person name="Clum A."/>
            <person name="Na H."/>
            <person name="Ledsgaard L."/>
            <person name="Lin J."/>
            <person name="Lipzen A."/>
            <person name="Kuo A."/>
            <person name="Riley R."/>
            <person name="Mondo S."/>
            <person name="Labutti K."/>
            <person name="Haridas S."/>
            <person name="Pangalinan J."/>
            <person name="Salamov A.A."/>
            <person name="Simmons B.A."/>
            <person name="Magnuson J.K."/>
            <person name="Chen J."/>
            <person name="Drula E."/>
            <person name="Henrissat B."/>
            <person name="Wiebenga A."/>
            <person name="Lubbers R.J."/>
            <person name="Gomes A.C."/>
            <person name="Makela M.R."/>
            <person name="Stajich J."/>
            <person name="Grigoriev I.V."/>
            <person name="Mortensen U.H."/>
            <person name="De Vries R.P."/>
            <person name="Baker S.E."/>
            <person name="Andersen M.R."/>
        </authorList>
    </citation>
    <scope>NUCLEOTIDE SEQUENCE [LARGE SCALE GENOMIC DNA]</scope>
    <source>
        <strain evidence="2 3">CBS 209.92</strain>
    </source>
</reference>
<organism evidence="2 3">
    <name type="scientific">Aspergillus keveii</name>
    <dbReference type="NCBI Taxonomy" id="714993"/>
    <lineage>
        <taxon>Eukaryota</taxon>
        <taxon>Fungi</taxon>
        <taxon>Dikarya</taxon>
        <taxon>Ascomycota</taxon>
        <taxon>Pezizomycotina</taxon>
        <taxon>Eurotiomycetes</taxon>
        <taxon>Eurotiomycetidae</taxon>
        <taxon>Eurotiales</taxon>
        <taxon>Aspergillaceae</taxon>
        <taxon>Aspergillus</taxon>
        <taxon>Aspergillus subgen. Nidulantes</taxon>
    </lineage>
</organism>
<protein>
    <submittedName>
        <fullName evidence="2">Uncharacterized protein</fullName>
    </submittedName>
</protein>
<sequence length="272" mass="29671">MTFPFHPRYQSIHLHLLFAQHIQSIQAFHPLDQERTKIHLQLVSEPFTFIPSPVRLSTHMKYILTFSTSIARTNSTMKLRAALISMVMLALSSALTVPAPRAAEGEGDPAAECGALGVMTFDPADLPEGVLPSDVRKCRDHPLGRNRHLESASLAPPNAMRGSFGNSTSDRASDTDAETDTDTTRVEVEARSELDLDLAAGTREQAACEWKAEYGCSVGGYCWKTCGPKGQWCWTASKGGIGSWTKCKTWRDCGTHTYFCARGLGPSSGCSC</sequence>
<feature type="region of interest" description="Disordered" evidence="1">
    <location>
        <begin position="147"/>
        <end position="188"/>
    </location>
</feature>
<gene>
    <name evidence="2" type="ORF">BJX66DRAFT_312948</name>
</gene>
<evidence type="ECO:0000256" key="1">
    <source>
        <dbReference type="SAM" id="MobiDB-lite"/>
    </source>
</evidence>
<accession>A0ABR4FSU8</accession>
<comment type="caution">
    <text evidence="2">The sequence shown here is derived from an EMBL/GenBank/DDBJ whole genome shotgun (WGS) entry which is preliminary data.</text>
</comment>
<dbReference type="EMBL" id="JBFTWV010000120">
    <property type="protein sequence ID" value="KAL2786326.1"/>
    <property type="molecule type" value="Genomic_DNA"/>
</dbReference>
<keyword evidence="3" id="KW-1185">Reference proteome</keyword>
<proteinExistence type="predicted"/>